<feature type="compositionally biased region" description="Low complexity" evidence="4">
    <location>
        <begin position="1941"/>
        <end position="1952"/>
    </location>
</feature>
<feature type="compositionally biased region" description="Basic and acidic residues" evidence="4">
    <location>
        <begin position="1279"/>
        <end position="1290"/>
    </location>
</feature>
<dbReference type="SUPFAM" id="SSF54585">
    <property type="entry name" value="Cdc48 domain 2-like"/>
    <property type="match status" value="1"/>
</dbReference>
<keyword evidence="3" id="KW-0479">Metal-binding</keyword>
<feature type="region of interest" description="Disordered" evidence="4">
    <location>
        <begin position="1313"/>
        <end position="1463"/>
    </location>
</feature>
<organism evidence="6 7">
    <name type="scientific">Cystoisospora suis</name>
    <dbReference type="NCBI Taxonomy" id="483139"/>
    <lineage>
        <taxon>Eukaryota</taxon>
        <taxon>Sar</taxon>
        <taxon>Alveolata</taxon>
        <taxon>Apicomplexa</taxon>
        <taxon>Conoidasida</taxon>
        <taxon>Coccidia</taxon>
        <taxon>Eucoccidiorida</taxon>
        <taxon>Eimeriorina</taxon>
        <taxon>Sarcocystidae</taxon>
        <taxon>Cystoisospora</taxon>
    </lineage>
</organism>
<dbReference type="VEuPathDB" id="ToxoDB:CSUI_001667"/>
<feature type="region of interest" description="Disordered" evidence="4">
    <location>
        <begin position="1926"/>
        <end position="2012"/>
    </location>
</feature>
<feature type="compositionally biased region" description="Basic and acidic residues" evidence="4">
    <location>
        <begin position="1609"/>
        <end position="1624"/>
    </location>
</feature>
<accession>A0A2C6LBJ4</accession>
<feature type="compositionally biased region" description="Basic and acidic residues" evidence="4">
    <location>
        <begin position="576"/>
        <end position="590"/>
    </location>
</feature>
<dbReference type="GeneID" id="94425083"/>
<feature type="region of interest" description="Disordered" evidence="4">
    <location>
        <begin position="1711"/>
        <end position="1732"/>
    </location>
</feature>
<dbReference type="Gene3D" id="3.30.40.10">
    <property type="entry name" value="Zinc/RING finger domain, C3HC4 (zinc finger)"/>
    <property type="match status" value="1"/>
</dbReference>
<dbReference type="InterPro" id="IPR001841">
    <property type="entry name" value="Znf_RING"/>
</dbReference>
<dbReference type="Gene3D" id="3.10.330.10">
    <property type="match status" value="1"/>
</dbReference>
<feature type="compositionally biased region" description="Polar residues" evidence="4">
    <location>
        <begin position="497"/>
        <end position="510"/>
    </location>
</feature>
<feature type="compositionally biased region" description="Basic and acidic residues" evidence="4">
    <location>
        <begin position="1448"/>
        <end position="1463"/>
    </location>
</feature>
<feature type="region of interest" description="Disordered" evidence="4">
    <location>
        <begin position="1216"/>
        <end position="1293"/>
    </location>
</feature>
<feature type="compositionally biased region" description="Polar residues" evidence="4">
    <location>
        <begin position="1004"/>
        <end position="1016"/>
    </location>
</feature>
<evidence type="ECO:0000259" key="5">
    <source>
        <dbReference type="PROSITE" id="PS50089"/>
    </source>
</evidence>
<dbReference type="SUPFAM" id="SSF57850">
    <property type="entry name" value="RING/U-box"/>
    <property type="match status" value="1"/>
</dbReference>
<dbReference type="RefSeq" id="XP_067926158.1">
    <property type="nucleotide sequence ID" value="XM_068061872.1"/>
</dbReference>
<feature type="region of interest" description="Disordered" evidence="4">
    <location>
        <begin position="26"/>
        <end position="45"/>
    </location>
</feature>
<protein>
    <submittedName>
        <fullName evidence="6">Zinc c3hc4 type (Ring finger) domain-containing protein</fullName>
    </submittedName>
</protein>
<evidence type="ECO:0000256" key="2">
    <source>
        <dbReference type="ARBA" id="ARBA00022840"/>
    </source>
</evidence>
<dbReference type="InterPro" id="IPR013083">
    <property type="entry name" value="Znf_RING/FYVE/PHD"/>
</dbReference>
<sequence length="2019" mass="220762">MSSKTAFQNWDECLFRNSMPTSFHLRNEDLPLPPGRPSPEGRDSIQGRSWWLTRSLLTGASASGSETAAADSPCGVRFRHHSTLRGPLQKGDKHTGSRKDRLYPSARSNGAVRLRRVSVAPAFSPGEGESNDASWCEEFSSFALKTLRELSKRRISIYPGLVLSVQLSLERDDSRPADNRECPLPKSYLPDGGLLTPCPLLGSCCCSSCVSAVSPCQKHSESCTDSKLPVRAERSSAISRSWSCPVRELSSPSTSGTPWQTSSLPSLSFRSASRAAGSGRVRSRSFPLRRPSSSLVVGQVQATSHSPVSLTETGVWSGQRVSSEVTSVVALEAAAVRNLATERGALRNWTEGGPGAKRGLRLEPRKEELDKAYRTDSQKSASSQYRAVKRADRLNSAAAFGKARGSRGLLKDGRPVPVYNIVVVACEPGGPGPGLCTPDTLVYTVHTPVPLAKRVQLLVLHGGLNPFFRKPAADRQTTSRARQIPGIRAAPLVDPKSLSTSKACAEQTQAPGREVSRDGSGQSFFLHDGLDERGKFKMAQTLSEDNGATHVPSDTASGEFDSDGVDHRLPCGRPLDGAKKSNASDDTRDKEKTFMAWRRSEGAFNSMTTAQRGDTVFGAFSRLALAVQQQIQNLRYFPWPSPSKTGGTWTGGDSSENFACWRSAYWRDSKSWKPKNPHLQRFFSSGPFRLTQLHRGRLLGYTMGERKRSFLCVKASGNQETAISLSSERSSDKLERKHEVVISSLPGADTAFLSPKIFASRTWSLSPGEEWLAQQNQAKNNLVTQELFSRASPYLDRDRFLFPGKVFCTAGVCFLVAAVEACSQTPQSSPKKHTADNIEEGGGDSNIVRNPSDPVHYRSDKEQDACADQRDCQAGGPPGGAPERRADSAARSSHAKSKLRDKGEVGEAAEKESKPGGCSRADTTACETILSEEEGILITLSRFPSFVRQSDLGALAAGARESSSRDLDSTGSRQGTAKRSEAGDQTGRTSPDRDTHEDGAGEKSYTSESSRQEQGSVPASFAFLTENTDIYLDVDPFGEYRRVHIVPFRDTLPSFDRGSLQLWKEYLLPFLSSVPGRLRLFREGDVFKAHNLSFKICFTDPPSPPGGAARIGPHTAIFCGENESIGVTMIDLIGLELPEERERLRQAPARDQSRVFCEIFPRLSLEAQQRLVPPLPSFDEAGFSAAALHYIQKQFVRAPSEQRTWLARQRSGCLRSTARQCVSPPENKSRDTPRHDVSGEEKKGNSLQRSRVFFVPKEKGAGEEPVPGATADAWGTPHGDVRAPEERGGTTDEPVADLENWLFPLRFPSATVSRWGQTSGSFHGCEKRREKGRQEEQTHPSRHHCRSPLTSRAPPTSSFLSECSSSRRSRSDDCPRGATQDLVRPAADCSGRPNRTSGLTTPRQSAHVSKADLTKRQGASSPHFRAPGIRTQEASRGLTRSDGAPASKVHESQEIPDWRRSRDADRRIHLVSRMQQWQPANPQQSYTAGTQSNAVRVVRQRASTEGCGLQRYFWEAKTPSVTSQVQTRSTLAGVQVLGMVSGRKRVDSLEKPVAAQPAGRYVGSEALPSLRPQPPKSARPYSVGGHNEVAGGSFDRSARAGYDCEPDQDMSKQSHGRSDCEEPPIRSSSWDAPSNGGAKRSTARQVFALEKTVSVEGSRLRSLIGSLSGSRGGAGSAGGGTGNNRPFSDFLATHRKTPKSDGNYLIERSAKGTLMKGHSQRKPRGTAGASVSEAAGKLAYGCSLQERESREDCRREHQKSFSRMASQEESGEMRPLQDTHAVGDTKGCFLFQEDEPKREHEEAQDRGIDDEKGRLQCMVCMESIEEGQQCLWLPCGHTFHWERCMRSGCLRLGRVCPLCRQDIATLLQLPDEAEMLRQFQRDGNREVIRDAGDLSRKDEPTSELVGDAAGYTAVKQARERWYLRSERASSQRDLETTCENSSSASGSQPSSESDGEREEDARSNVQAGLRFPGDSSEELTSGGRSLGEGASEEPRSTVELWQQKKGSGGVFSPRLRAFL</sequence>
<feature type="domain" description="RING-type" evidence="5">
    <location>
        <begin position="1817"/>
        <end position="1860"/>
    </location>
</feature>
<keyword evidence="7" id="KW-1185">Reference proteome</keyword>
<feature type="region of interest" description="Disordered" evidence="4">
    <location>
        <begin position="543"/>
        <end position="590"/>
    </location>
</feature>
<feature type="compositionally biased region" description="Polar residues" evidence="4">
    <location>
        <begin position="543"/>
        <end position="556"/>
    </location>
</feature>
<feature type="region of interest" description="Disordered" evidence="4">
    <location>
        <begin position="495"/>
        <end position="526"/>
    </location>
</feature>
<keyword evidence="2" id="KW-0067">ATP-binding</keyword>
<feature type="region of interest" description="Disordered" evidence="4">
    <location>
        <begin position="1564"/>
        <end position="1643"/>
    </location>
</feature>
<feature type="region of interest" description="Disordered" evidence="4">
    <location>
        <begin position="1751"/>
        <end position="1778"/>
    </location>
</feature>
<feature type="compositionally biased region" description="Basic and acidic residues" evidence="4">
    <location>
        <begin position="855"/>
        <end position="871"/>
    </location>
</feature>
<dbReference type="CDD" id="cd16448">
    <property type="entry name" value="RING-H2"/>
    <property type="match status" value="1"/>
</dbReference>
<feature type="region of interest" description="Disordered" evidence="4">
    <location>
        <begin position="825"/>
        <end position="922"/>
    </location>
</feature>
<keyword evidence="3" id="KW-0862">Zinc</keyword>
<reference evidence="6 7" key="1">
    <citation type="journal article" date="2017" name="Int. J. Parasitol.">
        <title>The genome of the protozoan parasite Cystoisospora suis and a reverse vaccinology approach to identify vaccine candidates.</title>
        <authorList>
            <person name="Palmieri N."/>
            <person name="Shrestha A."/>
            <person name="Ruttkowski B."/>
            <person name="Beck T."/>
            <person name="Vogl C."/>
            <person name="Tomley F."/>
            <person name="Blake D.P."/>
            <person name="Joachim A."/>
        </authorList>
    </citation>
    <scope>NUCLEOTIDE SEQUENCE [LARGE SCALE GENOMIC DNA]</scope>
    <source>
        <strain evidence="6 7">Wien I</strain>
    </source>
</reference>
<evidence type="ECO:0000256" key="1">
    <source>
        <dbReference type="ARBA" id="ARBA00022741"/>
    </source>
</evidence>
<feature type="compositionally biased region" description="Basic and acidic residues" evidence="4">
    <location>
        <begin position="1227"/>
        <end position="1244"/>
    </location>
</feature>
<name>A0A2C6LBJ4_9APIC</name>
<evidence type="ECO:0000313" key="6">
    <source>
        <dbReference type="EMBL" id="PHJ24485.1"/>
    </source>
</evidence>
<gene>
    <name evidence="6" type="ORF">CSUI_001667</name>
</gene>
<proteinExistence type="predicted"/>
<evidence type="ECO:0000256" key="3">
    <source>
        <dbReference type="PROSITE-ProRule" id="PRU00175"/>
    </source>
</evidence>
<feature type="compositionally biased region" description="Gly residues" evidence="4">
    <location>
        <begin position="1670"/>
        <end position="1682"/>
    </location>
</feature>
<keyword evidence="3" id="KW-0863">Zinc-finger</keyword>
<dbReference type="OrthoDB" id="8062037at2759"/>
<dbReference type="Pfam" id="PF13639">
    <property type="entry name" value="zf-RING_2"/>
    <property type="match status" value="1"/>
</dbReference>
<keyword evidence="1" id="KW-0547">Nucleotide-binding</keyword>
<feature type="compositionally biased region" description="Polar residues" evidence="4">
    <location>
        <begin position="1393"/>
        <end position="1407"/>
    </location>
</feature>
<feature type="compositionally biased region" description="Basic and acidic residues" evidence="4">
    <location>
        <begin position="1926"/>
        <end position="1935"/>
    </location>
</feature>
<dbReference type="GO" id="GO:0008270">
    <property type="term" value="F:zinc ion binding"/>
    <property type="evidence" value="ECO:0007669"/>
    <property type="project" value="UniProtKB-KW"/>
</dbReference>
<dbReference type="PROSITE" id="PS50089">
    <property type="entry name" value="ZF_RING_2"/>
    <property type="match status" value="1"/>
</dbReference>
<evidence type="ECO:0000256" key="4">
    <source>
        <dbReference type="SAM" id="MobiDB-lite"/>
    </source>
</evidence>
<evidence type="ECO:0000313" key="7">
    <source>
        <dbReference type="Proteomes" id="UP000221165"/>
    </source>
</evidence>
<feature type="region of interest" description="Disordered" evidence="4">
    <location>
        <begin position="956"/>
        <end position="1016"/>
    </location>
</feature>
<dbReference type="SMART" id="SM00184">
    <property type="entry name" value="RING"/>
    <property type="match status" value="1"/>
</dbReference>
<feature type="compositionally biased region" description="Basic and acidic residues" evidence="4">
    <location>
        <begin position="990"/>
        <end position="1001"/>
    </location>
</feature>
<dbReference type="GO" id="GO:0005524">
    <property type="term" value="F:ATP binding"/>
    <property type="evidence" value="ECO:0007669"/>
    <property type="project" value="UniProtKB-KW"/>
</dbReference>
<dbReference type="Proteomes" id="UP000221165">
    <property type="component" value="Unassembled WGS sequence"/>
</dbReference>
<dbReference type="EMBL" id="MIGC01000671">
    <property type="protein sequence ID" value="PHJ24485.1"/>
    <property type="molecule type" value="Genomic_DNA"/>
</dbReference>
<feature type="compositionally biased region" description="Basic and acidic residues" evidence="4">
    <location>
        <begin position="898"/>
        <end position="914"/>
    </location>
</feature>
<comment type="caution">
    <text evidence="6">The sequence shown here is derived from an EMBL/GenBank/DDBJ whole genome shotgun (WGS) entry which is preliminary data.</text>
</comment>
<feature type="compositionally biased region" description="Basic and acidic residues" evidence="4">
    <location>
        <begin position="1324"/>
        <end position="1339"/>
    </location>
</feature>
<feature type="compositionally biased region" description="Low complexity" evidence="4">
    <location>
        <begin position="1357"/>
        <end position="1366"/>
    </location>
</feature>
<feature type="region of interest" description="Disordered" evidence="4">
    <location>
        <begin position="1665"/>
        <end position="1687"/>
    </location>
</feature>
<feature type="compositionally biased region" description="Basic and acidic residues" evidence="4">
    <location>
        <begin position="90"/>
        <end position="102"/>
    </location>
</feature>
<feature type="region of interest" description="Disordered" evidence="4">
    <location>
        <begin position="80"/>
        <end position="103"/>
    </location>
</feature>
<dbReference type="InterPro" id="IPR029067">
    <property type="entry name" value="CDC48_domain_2-like_sf"/>
</dbReference>